<protein>
    <submittedName>
        <fullName evidence="1">Uncharacterized protein</fullName>
    </submittedName>
</protein>
<dbReference type="EMBL" id="JACJQU010000004">
    <property type="protein sequence ID" value="MBD2293808.1"/>
    <property type="molecule type" value="Genomic_DNA"/>
</dbReference>
<evidence type="ECO:0000313" key="2">
    <source>
        <dbReference type="Proteomes" id="UP000662185"/>
    </source>
</evidence>
<dbReference type="AlphaFoldDB" id="A0A926WG24"/>
<reference evidence="2" key="1">
    <citation type="journal article" date="2020" name="ISME J.">
        <title>Comparative genomics reveals insights into cyanobacterial evolution and habitat adaptation.</title>
        <authorList>
            <person name="Chen M.Y."/>
            <person name="Teng W.K."/>
            <person name="Zhao L."/>
            <person name="Hu C.X."/>
            <person name="Zhou Y.K."/>
            <person name="Han B.P."/>
            <person name="Song L.R."/>
            <person name="Shu W.S."/>
        </authorList>
    </citation>
    <scope>NUCLEOTIDE SEQUENCE [LARGE SCALE GENOMIC DNA]</scope>
    <source>
        <strain evidence="2">FACHB-251</strain>
    </source>
</reference>
<dbReference type="Proteomes" id="UP000662185">
    <property type="component" value="Unassembled WGS sequence"/>
</dbReference>
<comment type="caution">
    <text evidence="1">The sequence shown here is derived from an EMBL/GenBank/DDBJ whole genome shotgun (WGS) entry which is preliminary data.</text>
</comment>
<keyword evidence="2" id="KW-1185">Reference proteome</keyword>
<name>A0A926WG24_9NOST</name>
<accession>A0A926WG24</accession>
<organism evidence="1 2">
    <name type="scientific">Anabaena sphaerica FACHB-251</name>
    <dbReference type="NCBI Taxonomy" id="2692883"/>
    <lineage>
        <taxon>Bacteria</taxon>
        <taxon>Bacillati</taxon>
        <taxon>Cyanobacteriota</taxon>
        <taxon>Cyanophyceae</taxon>
        <taxon>Nostocales</taxon>
        <taxon>Nostocaceae</taxon>
        <taxon>Anabaena</taxon>
    </lineage>
</organism>
<dbReference type="RefSeq" id="WP_190559561.1">
    <property type="nucleotide sequence ID" value="NZ_JACJQU010000004.1"/>
</dbReference>
<proteinExistence type="predicted"/>
<gene>
    <name evidence="1" type="ORF">H6G06_09955</name>
</gene>
<sequence length="103" mass="12213">MKVYNLEFLTALLNFKLLDWRFNLTSTNNNINGYEIKSLPVPKIFFTTPPEKRQEYLQNLINIYQQYQINHNPNILLTQIDHHLNQQPSQADVIHDLLAYLAE</sequence>
<evidence type="ECO:0000313" key="1">
    <source>
        <dbReference type="EMBL" id="MBD2293808.1"/>
    </source>
</evidence>